<dbReference type="InterPro" id="IPR011527">
    <property type="entry name" value="ABC1_TM_dom"/>
</dbReference>
<feature type="transmembrane region" description="Helical" evidence="11">
    <location>
        <begin position="415"/>
        <end position="436"/>
    </location>
</feature>
<evidence type="ECO:0000313" key="15">
    <source>
        <dbReference type="EMBL" id="GHO48362.1"/>
    </source>
</evidence>
<keyword evidence="7" id="KW-0645">Protease</keyword>
<keyword evidence="5" id="KW-0547">Nucleotide-binding</keyword>
<evidence type="ECO:0000256" key="1">
    <source>
        <dbReference type="ARBA" id="ARBA00004651"/>
    </source>
</evidence>
<dbReference type="Proteomes" id="UP000612362">
    <property type="component" value="Unassembled WGS sequence"/>
</dbReference>
<feature type="domain" description="Peptidase C39" evidence="14">
    <location>
        <begin position="11"/>
        <end position="130"/>
    </location>
</feature>
<feature type="transmembrane region" description="Helical" evidence="11">
    <location>
        <begin position="195"/>
        <end position="219"/>
    </location>
</feature>
<dbReference type="CDD" id="cd18779">
    <property type="entry name" value="ABC_6TM_T1SS_like"/>
    <property type="match status" value="1"/>
</dbReference>
<dbReference type="GO" id="GO:0008234">
    <property type="term" value="F:cysteine-type peptidase activity"/>
    <property type="evidence" value="ECO:0007669"/>
    <property type="project" value="UniProtKB-KW"/>
</dbReference>
<evidence type="ECO:0000256" key="6">
    <source>
        <dbReference type="ARBA" id="ARBA00022801"/>
    </source>
</evidence>
<dbReference type="GO" id="GO:0016887">
    <property type="term" value="F:ATP hydrolysis activity"/>
    <property type="evidence" value="ECO:0007669"/>
    <property type="project" value="InterPro"/>
</dbReference>
<feature type="domain" description="ABC transporter" evidence="12">
    <location>
        <begin position="477"/>
        <end position="710"/>
    </location>
</feature>
<organism evidence="15 16">
    <name type="scientific">Ktedonospora formicarum</name>
    <dbReference type="NCBI Taxonomy" id="2778364"/>
    <lineage>
        <taxon>Bacteria</taxon>
        <taxon>Bacillati</taxon>
        <taxon>Chloroflexota</taxon>
        <taxon>Ktedonobacteria</taxon>
        <taxon>Ktedonobacterales</taxon>
        <taxon>Ktedonobacteraceae</taxon>
        <taxon>Ktedonospora</taxon>
    </lineage>
</organism>
<evidence type="ECO:0000256" key="10">
    <source>
        <dbReference type="ARBA" id="ARBA00023136"/>
    </source>
</evidence>
<evidence type="ECO:0000256" key="8">
    <source>
        <dbReference type="ARBA" id="ARBA00022840"/>
    </source>
</evidence>
<keyword evidence="9 11" id="KW-1133">Transmembrane helix</keyword>
<dbReference type="RefSeq" id="WP_220197584.1">
    <property type="nucleotide sequence ID" value="NZ_BNJF01000004.1"/>
</dbReference>
<dbReference type="InterPro" id="IPR039421">
    <property type="entry name" value="Type_1_exporter"/>
</dbReference>
<dbReference type="AlphaFoldDB" id="A0A8J3I1M4"/>
<evidence type="ECO:0000256" key="5">
    <source>
        <dbReference type="ARBA" id="ARBA00022741"/>
    </source>
</evidence>
<dbReference type="Pfam" id="PF03412">
    <property type="entry name" value="Peptidase_C39"/>
    <property type="match status" value="1"/>
</dbReference>
<dbReference type="PROSITE" id="PS00211">
    <property type="entry name" value="ABC_TRANSPORTER_1"/>
    <property type="match status" value="1"/>
</dbReference>
<dbReference type="GO" id="GO:0006508">
    <property type="term" value="P:proteolysis"/>
    <property type="evidence" value="ECO:0007669"/>
    <property type="project" value="InterPro"/>
</dbReference>
<keyword evidence="6" id="KW-0378">Hydrolase</keyword>
<comment type="caution">
    <text evidence="15">The sequence shown here is derived from an EMBL/GenBank/DDBJ whole genome shotgun (WGS) entry which is preliminary data.</text>
</comment>
<dbReference type="FunFam" id="3.40.50.300:FF:000299">
    <property type="entry name" value="ABC transporter ATP-binding protein/permease"/>
    <property type="match status" value="1"/>
</dbReference>
<keyword evidence="2" id="KW-0813">Transport</keyword>
<dbReference type="Pfam" id="PF00005">
    <property type="entry name" value="ABC_tran"/>
    <property type="match status" value="1"/>
</dbReference>
<evidence type="ECO:0000256" key="2">
    <source>
        <dbReference type="ARBA" id="ARBA00022448"/>
    </source>
</evidence>
<dbReference type="GO" id="GO:0005524">
    <property type="term" value="F:ATP binding"/>
    <property type="evidence" value="ECO:0007669"/>
    <property type="project" value="UniProtKB-KW"/>
</dbReference>
<dbReference type="InterPro" id="IPR027417">
    <property type="entry name" value="P-loop_NTPase"/>
</dbReference>
<sequence length="726" mass="80119">MLRRRVPEIIQVSDVECGAACLAMILAYYGRKTSVSEIRENSGVCRDGLSAWSIVQAARGYGLKVRAISSPGIDFRFVSLPAIVHWQFNHFLVVERWSPSFVDVVDPATGRKRLTAQEFNKGFTGIIIMLEPGVQFDPHTTAPVISLRKYLVQYVKRSPLVFLQIIGASFLLQAFGLVIPLLTKVIVDRIVPYRMVNIISLLGIGLLVVLLSQLVTTLIRSSLLVYLQARIDASIMSSFFEHLLTLPLRFFQQRSSGDILTRVASNNVIRDLISNQLISTIIDGGIVITYLFILFSQSFLFSIMAISIGLLQICLLLGTYGPIRRLTSRELETIGISQGYVAEMLAGMTTLKAAGAEQKAFQRWYNLFFNQLNTSVRLHYLTSFITLSVGILNTLAPLALLWVGAIEVLNGSMQVGTMLALSALTTAFLTPFASLVSSGQLLQTVRSHLERLSDVIEAHPEQDVKKVKHPPRLTGQITLKHVSFRYNSTDAAVLQNINLQIEPGQKIAIVGRTGSGKSTLGKLLLGLCLPTEGEILYDGISLRSLNYQAVRMQFGAVMQDAHIFSGTIWQNITFNHPDIGLEQVIKAAQMAALHDDIMQMPMGYETAVAEGGGALSGGQRQRLAIACALAHEPVVLLLDEATSSLDVVTERIIAQNLRDLQCAQIIIAHRLSTIRNADCIVVLDEGRIVECGSHEELLRKKGHYERLMQSQLASSELKVIDAHQFE</sequence>
<evidence type="ECO:0000256" key="7">
    <source>
        <dbReference type="ARBA" id="ARBA00022807"/>
    </source>
</evidence>
<dbReference type="SMART" id="SM00382">
    <property type="entry name" value="AAA"/>
    <property type="match status" value="1"/>
</dbReference>
<keyword evidence="7" id="KW-0788">Thiol protease</keyword>
<dbReference type="InterPro" id="IPR017871">
    <property type="entry name" value="ABC_transporter-like_CS"/>
</dbReference>
<evidence type="ECO:0000256" key="3">
    <source>
        <dbReference type="ARBA" id="ARBA00022475"/>
    </source>
</evidence>
<feature type="transmembrane region" description="Helical" evidence="11">
    <location>
        <begin position="299"/>
        <end position="320"/>
    </location>
</feature>
<keyword evidence="3" id="KW-1003">Cell membrane</keyword>
<name>A0A8J3I1M4_9CHLR</name>
<dbReference type="PROSITE" id="PS50990">
    <property type="entry name" value="PEPTIDASE_C39"/>
    <property type="match status" value="1"/>
</dbReference>
<feature type="transmembrane region" description="Helical" evidence="11">
    <location>
        <begin position="378"/>
        <end position="403"/>
    </location>
</feature>
<dbReference type="InterPro" id="IPR036640">
    <property type="entry name" value="ABC1_TM_sf"/>
</dbReference>
<feature type="transmembrane region" description="Helical" evidence="11">
    <location>
        <begin position="161"/>
        <end position="183"/>
    </location>
</feature>
<evidence type="ECO:0000256" key="4">
    <source>
        <dbReference type="ARBA" id="ARBA00022692"/>
    </source>
</evidence>
<evidence type="ECO:0000256" key="9">
    <source>
        <dbReference type="ARBA" id="ARBA00022989"/>
    </source>
</evidence>
<proteinExistence type="predicted"/>
<keyword evidence="4 11" id="KW-0812">Transmembrane</keyword>
<dbReference type="SUPFAM" id="SSF90123">
    <property type="entry name" value="ABC transporter transmembrane region"/>
    <property type="match status" value="1"/>
</dbReference>
<dbReference type="Gene3D" id="3.40.50.300">
    <property type="entry name" value="P-loop containing nucleotide triphosphate hydrolases"/>
    <property type="match status" value="1"/>
</dbReference>
<evidence type="ECO:0000259" key="13">
    <source>
        <dbReference type="PROSITE" id="PS50929"/>
    </source>
</evidence>
<feature type="domain" description="ABC transmembrane type-1" evidence="13">
    <location>
        <begin position="165"/>
        <end position="444"/>
    </location>
</feature>
<dbReference type="GO" id="GO:0005886">
    <property type="term" value="C:plasma membrane"/>
    <property type="evidence" value="ECO:0007669"/>
    <property type="project" value="UniProtKB-SubCell"/>
</dbReference>
<dbReference type="Gene3D" id="3.90.70.10">
    <property type="entry name" value="Cysteine proteinases"/>
    <property type="match status" value="1"/>
</dbReference>
<evidence type="ECO:0000259" key="14">
    <source>
        <dbReference type="PROSITE" id="PS50990"/>
    </source>
</evidence>
<dbReference type="InterPro" id="IPR003593">
    <property type="entry name" value="AAA+_ATPase"/>
</dbReference>
<evidence type="ECO:0000259" key="12">
    <source>
        <dbReference type="PROSITE" id="PS50893"/>
    </source>
</evidence>
<protein>
    <submittedName>
        <fullName evidence="15">NHLP family bacteriocin export ABC transporter peptidase/permease/ATPase</fullName>
    </submittedName>
</protein>
<dbReference type="GO" id="GO:0015421">
    <property type="term" value="F:ABC-type oligopeptide transporter activity"/>
    <property type="evidence" value="ECO:0007669"/>
    <property type="project" value="TreeGrafter"/>
</dbReference>
<dbReference type="PROSITE" id="PS50893">
    <property type="entry name" value="ABC_TRANSPORTER_2"/>
    <property type="match status" value="1"/>
</dbReference>
<dbReference type="PANTHER" id="PTHR43394">
    <property type="entry name" value="ATP-DEPENDENT PERMEASE MDL1, MITOCHONDRIAL"/>
    <property type="match status" value="1"/>
</dbReference>
<dbReference type="InterPro" id="IPR003439">
    <property type="entry name" value="ABC_transporter-like_ATP-bd"/>
</dbReference>
<dbReference type="PROSITE" id="PS50929">
    <property type="entry name" value="ABC_TM1F"/>
    <property type="match status" value="1"/>
</dbReference>
<dbReference type="InterPro" id="IPR005074">
    <property type="entry name" value="Peptidase_C39"/>
</dbReference>
<dbReference type="EMBL" id="BNJF01000004">
    <property type="protein sequence ID" value="GHO48362.1"/>
    <property type="molecule type" value="Genomic_DNA"/>
</dbReference>
<dbReference type="Pfam" id="PF00664">
    <property type="entry name" value="ABC_membrane"/>
    <property type="match status" value="1"/>
</dbReference>
<comment type="subcellular location">
    <subcellularLocation>
        <location evidence="1">Cell membrane</location>
        <topology evidence="1">Multi-pass membrane protein</topology>
    </subcellularLocation>
</comment>
<evidence type="ECO:0000313" key="16">
    <source>
        <dbReference type="Proteomes" id="UP000612362"/>
    </source>
</evidence>
<accession>A0A8J3I1M4</accession>
<keyword evidence="10 11" id="KW-0472">Membrane</keyword>
<reference evidence="15" key="1">
    <citation type="submission" date="2020-10" db="EMBL/GenBank/DDBJ databases">
        <title>Taxonomic study of unclassified bacteria belonging to the class Ktedonobacteria.</title>
        <authorList>
            <person name="Yabe S."/>
            <person name="Wang C.M."/>
            <person name="Zheng Y."/>
            <person name="Sakai Y."/>
            <person name="Cavaletti L."/>
            <person name="Monciardini P."/>
            <person name="Donadio S."/>
        </authorList>
    </citation>
    <scope>NUCLEOTIDE SEQUENCE</scope>
    <source>
        <strain evidence="15">SOSP1-1</strain>
    </source>
</reference>
<dbReference type="Gene3D" id="1.20.1560.10">
    <property type="entry name" value="ABC transporter type 1, transmembrane domain"/>
    <property type="match status" value="1"/>
</dbReference>
<feature type="transmembrane region" description="Helical" evidence="11">
    <location>
        <begin position="272"/>
        <end position="293"/>
    </location>
</feature>
<keyword evidence="8" id="KW-0067">ATP-binding</keyword>
<evidence type="ECO:0000256" key="11">
    <source>
        <dbReference type="SAM" id="Phobius"/>
    </source>
</evidence>
<dbReference type="PANTHER" id="PTHR43394:SF1">
    <property type="entry name" value="ATP-BINDING CASSETTE SUB-FAMILY B MEMBER 10, MITOCHONDRIAL"/>
    <property type="match status" value="1"/>
</dbReference>
<gene>
    <name evidence="15" type="ORF">KSX_65250</name>
</gene>
<keyword evidence="16" id="KW-1185">Reference proteome</keyword>
<dbReference type="SUPFAM" id="SSF52540">
    <property type="entry name" value="P-loop containing nucleoside triphosphate hydrolases"/>
    <property type="match status" value="1"/>
</dbReference>